<protein>
    <submittedName>
        <fullName evidence="4">Uncharacterized protein LOC108670771</fullName>
    </submittedName>
</protein>
<accession>A0A8B7NKD1</accession>
<keyword evidence="1" id="KW-0472">Membrane</keyword>
<keyword evidence="2" id="KW-0732">Signal</keyword>
<evidence type="ECO:0000313" key="3">
    <source>
        <dbReference type="Proteomes" id="UP000694843"/>
    </source>
</evidence>
<feature type="transmembrane region" description="Helical" evidence="1">
    <location>
        <begin position="131"/>
        <end position="157"/>
    </location>
</feature>
<gene>
    <name evidence="4" type="primary">LOC108670771</name>
</gene>
<dbReference type="Proteomes" id="UP000694843">
    <property type="component" value="Unplaced"/>
</dbReference>
<dbReference type="AlphaFoldDB" id="A0A8B7NKD1"/>
<dbReference type="GeneID" id="108670771"/>
<evidence type="ECO:0000256" key="1">
    <source>
        <dbReference type="SAM" id="Phobius"/>
    </source>
</evidence>
<proteinExistence type="predicted"/>
<keyword evidence="1" id="KW-1133">Transmembrane helix</keyword>
<dbReference type="KEGG" id="hazt:108670771"/>
<keyword evidence="3" id="KW-1185">Reference proteome</keyword>
<sequence>MLLVIHCWLIIIGFIAGSLADGETPCDVDGCMAAGASTADGATEGRPCEDLRCPCEKDYYFNTTTRTCQALPTIRRRRAVEGSSVGGFCSPTTACLDGLECSNDQCKCPEGCDYVPDLQACFCGTDHFSSLPLILVCIVWTPINLFIWYKGFAVTNFCKRRLRSRPKTPLHASLKMNSPKVLPQAAGPEVAATTPPPVFTVSAASAGSSRRANVVAQDDTLLAAAVESRIDQASPRVG</sequence>
<reference evidence="4" key="1">
    <citation type="submission" date="2025-08" db="UniProtKB">
        <authorList>
            <consortium name="RefSeq"/>
        </authorList>
    </citation>
    <scope>IDENTIFICATION</scope>
    <source>
        <tissue evidence="4">Whole organism</tissue>
    </source>
</reference>
<evidence type="ECO:0000256" key="2">
    <source>
        <dbReference type="SAM" id="SignalP"/>
    </source>
</evidence>
<name>A0A8B7NKD1_HYAAZ</name>
<feature type="chain" id="PRO_5034064873" evidence="2">
    <location>
        <begin position="21"/>
        <end position="238"/>
    </location>
</feature>
<keyword evidence="1" id="KW-0812">Transmembrane</keyword>
<dbReference type="OrthoDB" id="10553838at2759"/>
<dbReference type="RefSeq" id="XP_018013751.1">
    <property type="nucleotide sequence ID" value="XM_018158262.2"/>
</dbReference>
<feature type="signal peptide" evidence="2">
    <location>
        <begin position="1"/>
        <end position="20"/>
    </location>
</feature>
<organism evidence="3 4">
    <name type="scientific">Hyalella azteca</name>
    <name type="common">Amphipod</name>
    <dbReference type="NCBI Taxonomy" id="294128"/>
    <lineage>
        <taxon>Eukaryota</taxon>
        <taxon>Metazoa</taxon>
        <taxon>Ecdysozoa</taxon>
        <taxon>Arthropoda</taxon>
        <taxon>Crustacea</taxon>
        <taxon>Multicrustacea</taxon>
        <taxon>Malacostraca</taxon>
        <taxon>Eumalacostraca</taxon>
        <taxon>Peracarida</taxon>
        <taxon>Amphipoda</taxon>
        <taxon>Senticaudata</taxon>
        <taxon>Talitrida</taxon>
        <taxon>Talitroidea</taxon>
        <taxon>Hyalellidae</taxon>
        <taxon>Hyalella</taxon>
    </lineage>
</organism>
<evidence type="ECO:0000313" key="4">
    <source>
        <dbReference type="RefSeq" id="XP_018013751.1"/>
    </source>
</evidence>